<dbReference type="AlphaFoldDB" id="A0A1C4ECB9"/>
<reference evidence="2" key="1">
    <citation type="submission" date="2016-08" db="EMBL/GenBank/DDBJ databases">
        <authorList>
            <person name="Varghese N."/>
            <person name="Submissions Spin"/>
        </authorList>
    </citation>
    <scope>NUCLEOTIDE SEQUENCE [LARGE SCALE GENOMIC DNA]</scope>
    <source>
        <strain evidence="2">REICA_082</strain>
    </source>
</reference>
<proteinExistence type="predicted"/>
<keyword evidence="2" id="KW-1185">Reference proteome</keyword>
<sequence length="175" mass="19148">MRSVIAGSTIVGIALILASLINAGVFRFKNEHIIPVDGGAVKLGEVYDEHQIVSLVLNFNDKAVPDEELLQQANVGNYKDALKSKLGKLSDLINSGNKGQDKVTAENLSLKNPAKLEITVAVRYRSEFQPSFTLVISKKTVDIPANTPIYKTSADSLDSFLQEKKQEIDSSLYLK</sequence>
<name>A0A1C4ECB9_9ENTR</name>
<dbReference type="EMBL" id="FMAY01000022">
    <property type="protein sequence ID" value="SCC41266.1"/>
    <property type="molecule type" value="Genomic_DNA"/>
</dbReference>
<dbReference type="OrthoDB" id="6628343at2"/>
<gene>
    <name evidence="1" type="ORF">GA0061071_12226</name>
</gene>
<organism evidence="1 2">
    <name type="scientific">Kosakonia oryzendophytica</name>
    <dbReference type="NCBI Taxonomy" id="1005665"/>
    <lineage>
        <taxon>Bacteria</taxon>
        <taxon>Pseudomonadati</taxon>
        <taxon>Pseudomonadota</taxon>
        <taxon>Gammaproteobacteria</taxon>
        <taxon>Enterobacterales</taxon>
        <taxon>Enterobacteriaceae</taxon>
        <taxon>Kosakonia</taxon>
    </lineage>
</organism>
<dbReference type="RefSeq" id="WP_088236502.1">
    <property type="nucleotide sequence ID" value="NZ_FMAY01000022.1"/>
</dbReference>
<evidence type="ECO:0000313" key="2">
    <source>
        <dbReference type="Proteomes" id="UP000198975"/>
    </source>
</evidence>
<dbReference type="Proteomes" id="UP000198975">
    <property type="component" value="Unassembled WGS sequence"/>
</dbReference>
<evidence type="ECO:0000313" key="1">
    <source>
        <dbReference type="EMBL" id="SCC41266.1"/>
    </source>
</evidence>
<accession>A0A1C4ECB9</accession>
<protein>
    <submittedName>
        <fullName evidence="1">Uncharacterized protein</fullName>
    </submittedName>
</protein>